<evidence type="ECO:0000313" key="9">
    <source>
        <dbReference type="EMBL" id="EPS45418.1"/>
    </source>
</evidence>
<reference evidence="9 10" key="1">
    <citation type="journal article" date="2013" name="PLoS Genet.">
        <title>Genomic mechanisms accounting for the adaptation to parasitism in nematode-trapping fungi.</title>
        <authorList>
            <person name="Meerupati T."/>
            <person name="Andersson K.M."/>
            <person name="Friman E."/>
            <person name="Kumar D."/>
            <person name="Tunlid A."/>
            <person name="Ahren D."/>
        </authorList>
    </citation>
    <scope>NUCLEOTIDE SEQUENCE [LARGE SCALE GENOMIC DNA]</scope>
    <source>
        <strain evidence="9 10">CBS 200.50</strain>
    </source>
</reference>
<keyword evidence="5 7" id="KW-0808">Transferase</keyword>
<comment type="caution">
    <text evidence="9">The sequence shown here is derived from an EMBL/GenBank/DDBJ whole genome shotgun (WGS) entry which is preliminary data.</text>
</comment>
<gene>
    <name evidence="9" type="ORF">H072_571</name>
</gene>
<dbReference type="AlphaFoldDB" id="S8C119"/>
<dbReference type="GO" id="GO:0005737">
    <property type="term" value="C:cytoplasm"/>
    <property type="evidence" value="ECO:0007669"/>
    <property type="project" value="UniProtKB-SubCell"/>
</dbReference>
<evidence type="ECO:0000256" key="6">
    <source>
        <dbReference type="ARBA" id="ARBA00022691"/>
    </source>
</evidence>
<name>S8C119_DACHA</name>
<dbReference type="Pfam" id="PF01135">
    <property type="entry name" value="PCMT"/>
    <property type="match status" value="1"/>
</dbReference>
<dbReference type="EC" id="2.1.1.77" evidence="7"/>
<dbReference type="NCBIfam" id="TIGR00080">
    <property type="entry name" value="pimt"/>
    <property type="match status" value="1"/>
</dbReference>
<dbReference type="InterPro" id="IPR000682">
    <property type="entry name" value="PCMT"/>
</dbReference>
<dbReference type="EMBL" id="AQGS01000016">
    <property type="protein sequence ID" value="EPS45418.1"/>
    <property type="molecule type" value="Genomic_DNA"/>
</dbReference>
<dbReference type="GO" id="GO:0004719">
    <property type="term" value="F:protein-L-isoaspartate (D-aspartate) O-methyltransferase activity"/>
    <property type="evidence" value="ECO:0007669"/>
    <property type="project" value="UniProtKB-UniRule"/>
</dbReference>
<dbReference type="InterPro" id="IPR029063">
    <property type="entry name" value="SAM-dependent_MTases_sf"/>
</dbReference>
<evidence type="ECO:0000256" key="8">
    <source>
        <dbReference type="SAM" id="MobiDB-lite"/>
    </source>
</evidence>
<dbReference type="GO" id="GO:0032259">
    <property type="term" value="P:methylation"/>
    <property type="evidence" value="ECO:0007669"/>
    <property type="project" value="UniProtKB-KW"/>
</dbReference>
<proteinExistence type="inferred from homology"/>
<keyword evidence="3" id="KW-0963">Cytoplasm</keyword>
<organism evidence="9 10">
    <name type="scientific">Dactylellina haptotyla (strain CBS 200.50)</name>
    <name type="common">Nematode-trapping fungus</name>
    <name type="synonym">Monacrosporium haptotylum</name>
    <dbReference type="NCBI Taxonomy" id="1284197"/>
    <lineage>
        <taxon>Eukaryota</taxon>
        <taxon>Fungi</taxon>
        <taxon>Dikarya</taxon>
        <taxon>Ascomycota</taxon>
        <taxon>Pezizomycotina</taxon>
        <taxon>Orbiliomycetes</taxon>
        <taxon>Orbiliales</taxon>
        <taxon>Orbiliaceae</taxon>
        <taxon>Dactylellina</taxon>
    </lineage>
</organism>
<evidence type="ECO:0000256" key="4">
    <source>
        <dbReference type="ARBA" id="ARBA00022603"/>
    </source>
</evidence>
<dbReference type="HOGENOM" id="CLU_055432_0_0_1"/>
<keyword evidence="10" id="KW-1185">Reference proteome</keyword>
<evidence type="ECO:0000256" key="7">
    <source>
        <dbReference type="RuleBase" id="RU003802"/>
    </source>
</evidence>
<comment type="catalytic activity">
    <reaction evidence="7">
        <text>[protein]-L-isoaspartate + S-adenosyl-L-methionine = [protein]-L-isoaspartate alpha-methyl ester + S-adenosyl-L-homocysteine</text>
        <dbReference type="Rhea" id="RHEA:12705"/>
        <dbReference type="Rhea" id="RHEA-COMP:12143"/>
        <dbReference type="Rhea" id="RHEA-COMP:12144"/>
        <dbReference type="ChEBI" id="CHEBI:57856"/>
        <dbReference type="ChEBI" id="CHEBI:59789"/>
        <dbReference type="ChEBI" id="CHEBI:90596"/>
        <dbReference type="ChEBI" id="CHEBI:90598"/>
        <dbReference type="EC" id="2.1.1.77"/>
    </reaction>
</comment>
<sequence length="296" mass="32476">MAWRSCGTTNSELVENMKRNGLINNNETYEAMMKVDRAHFAPSSAYKDAPQTIGYGATISAPHMHSHACEEIIEYLKPGASILDVGSGSGYLVAVMAHMVQPGGRIVGIEHIQELVDLSLANLRKDPQHSAWLDDGTITIIKGDGRLGYAAKAPYNAIHVGAAAREVHKDLVEQLATPGRLFIPVESHGGYGDQSIWHVDKDKDGNVRKEQKSGGQIHWQTAQPKYVTLCNTTTRPASPRPPQQITRFSPFTRKKTETKTKNTTDGFVHTVLWKISLSLTRPSHASLSLNSESTLV</sequence>
<comment type="similarity">
    <text evidence="2 7">Belongs to the methyltransferase superfamily. L-isoaspartyl/D-aspartyl protein methyltransferase family.</text>
</comment>
<keyword evidence="6 7" id="KW-0949">S-adenosyl-L-methionine</keyword>
<dbReference type="Proteomes" id="UP000015100">
    <property type="component" value="Unassembled WGS sequence"/>
</dbReference>
<dbReference type="PANTHER" id="PTHR11579:SF0">
    <property type="entry name" value="PROTEIN-L-ISOASPARTATE(D-ASPARTATE) O-METHYLTRANSFERASE"/>
    <property type="match status" value="1"/>
</dbReference>
<dbReference type="SUPFAM" id="SSF53335">
    <property type="entry name" value="S-adenosyl-L-methionine-dependent methyltransferases"/>
    <property type="match status" value="1"/>
</dbReference>
<keyword evidence="4 7" id="KW-0489">Methyltransferase</keyword>
<reference evidence="10" key="2">
    <citation type="submission" date="2013-04" db="EMBL/GenBank/DDBJ databases">
        <title>Genomic mechanisms accounting for the adaptation to parasitism in nematode-trapping fungi.</title>
        <authorList>
            <person name="Ahren D.G."/>
        </authorList>
    </citation>
    <scope>NUCLEOTIDE SEQUENCE [LARGE SCALE GENOMIC DNA]</scope>
    <source>
        <strain evidence="10">CBS 200.50</strain>
    </source>
</reference>
<protein>
    <recommendedName>
        <fullName evidence="7">Protein-L-isoaspartate O-methyltransferase</fullName>
        <ecNumber evidence="7">2.1.1.77</ecNumber>
    </recommendedName>
</protein>
<feature type="region of interest" description="Disordered" evidence="8">
    <location>
        <begin position="231"/>
        <end position="261"/>
    </location>
</feature>
<evidence type="ECO:0000313" key="10">
    <source>
        <dbReference type="Proteomes" id="UP000015100"/>
    </source>
</evidence>
<accession>S8C119</accession>
<dbReference type="PANTHER" id="PTHR11579">
    <property type="entry name" value="PROTEIN-L-ISOASPARTATE O-METHYLTRANSFERASE"/>
    <property type="match status" value="1"/>
</dbReference>
<dbReference type="Gene3D" id="3.40.50.150">
    <property type="entry name" value="Vaccinia Virus protein VP39"/>
    <property type="match status" value="1"/>
</dbReference>
<comment type="subcellular location">
    <subcellularLocation>
        <location evidence="1">Cytoplasm</location>
    </subcellularLocation>
</comment>
<dbReference type="OMA" id="CHSIATI"/>
<evidence type="ECO:0000256" key="5">
    <source>
        <dbReference type="ARBA" id="ARBA00022679"/>
    </source>
</evidence>
<dbReference type="eggNOG" id="KOG1661">
    <property type="taxonomic scope" value="Eukaryota"/>
</dbReference>
<dbReference type="OrthoDB" id="73890at2759"/>
<evidence type="ECO:0000256" key="2">
    <source>
        <dbReference type="ARBA" id="ARBA00005369"/>
    </source>
</evidence>
<dbReference type="CDD" id="cd02440">
    <property type="entry name" value="AdoMet_MTases"/>
    <property type="match status" value="1"/>
</dbReference>
<evidence type="ECO:0000256" key="1">
    <source>
        <dbReference type="ARBA" id="ARBA00004496"/>
    </source>
</evidence>
<dbReference type="PROSITE" id="PS01279">
    <property type="entry name" value="PCMT"/>
    <property type="match status" value="1"/>
</dbReference>
<evidence type="ECO:0000256" key="3">
    <source>
        <dbReference type="ARBA" id="ARBA00022490"/>
    </source>
</evidence>
<dbReference type="STRING" id="1284197.S8C119"/>